<name>A0ABV9E5B0_9ACTN</name>
<protein>
    <recommendedName>
        <fullName evidence="5">Serine/arginine repetitive matrix protein 2</fullName>
    </recommendedName>
</protein>
<feature type="compositionally biased region" description="Basic and acidic residues" evidence="1">
    <location>
        <begin position="1"/>
        <end position="14"/>
    </location>
</feature>
<accession>A0ABV9E5B0</accession>
<evidence type="ECO:0008006" key="5">
    <source>
        <dbReference type="Google" id="ProtNLM"/>
    </source>
</evidence>
<comment type="caution">
    <text evidence="3">The sequence shown here is derived from an EMBL/GenBank/DDBJ whole genome shotgun (WGS) entry which is preliminary data.</text>
</comment>
<organism evidence="3 4">
    <name type="scientific">Sphaerisporangium corydalis</name>
    <dbReference type="NCBI Taxonomy" id="1441875"/>
    <lineage>
        <taxon>Bacteria</taxon>
        <taxon>Bacillati</taxon>
        <taxon>Actinomycetota</taxon>
        <taxon>Actinomycetes</taxon>
        <taxon>Streptosporangiales</taxon>
        <taxon>Streptosporangiaceae</taxon>
        <taxon>Sphaerisporangium</taxon>
    </lineage>
</organism>
<evidence type="ECO:0000256" key="1">
    <source>
        <dbReference type="SAM" id="MobiDB-lite"/>
    </source>
</evidence>
<dbReference type="RefSeq" id="WP_262842690.1">
    <property type="nucleotide sequence ID" value="NZ_JANZYP010000013.1"/>
</dbReference>
<feature type="compositionally biased region" description="Gly residues" evidence="1">
    <location>
        <begin position="37"/>
        <end position="57"/>
    </location>
</feature>
<keyword evidence="2" id="KW-1133">Transmembrane helix</keyword>
<evidence type="ECO:0000256" key="2">
    <source>
        <dbReference type="SAM" id="Phobius"/>
    </source>
</evidence>
<evidence type="ECO:0000313" key="3">
    <source>
        <dbReference type="EMBL" id="MFC4584676.1"/>
    </source>
</evidence>
<sequence length="278" mass="27822">MTENDPRPNDETARPPRSPSPGGPYGPPSYNAPSGAPGHGGPPGYGPPGGGYGGPGHGAPPPGFQQRPGYGAAPPARVPVKPSVLWIVLAWIIAVVCIGFGVAGFAGSLVKTVNDLAPTQTFEGGATISAVLDPKDKPVLYASVTTSAPGGTSVTCLAQDASGGKASLTRPVAAQTISANGRVWELMFNIGVPAPGTYTIGCQAEGDNKVLFGVGKSLTASAGTLVGGVASLIVLPLGGFLFAVIVTIVVLVRRNRSRKRQAAAPYGGGWPQGTPPGA</sequence>
<proteinExistence type="predicted"/>
<dbReference type="Proteomes" id="UP001595891">
    <property type="component" value="Unassembled WGS sequence"/>
</dbReference>
<dbReference type="EMBL" id="JBHSFN010000001">
    <property type="protein sequence ID" value="MFC4584676.1"/>
    <property type="molecule type" value="Genomic_DNA"/>
</dbReference>
<reference evidence="4" key="1">
    <citation type="journal article" date="2019" name="Int. J. Syst. Evol. Microbiol.">
        <title>The Global Catalogue of Microorganisms (GCM) 10K type strain sequencing project: providing services to taxonomists for standard genome sequencing and annotation.</title>
        <authorList>
            <consortium name="The Broad Institute Genomics Platform"/>
            <consortium name="The Broad Institute Genome Sequencing Center for Infectious Disease"/>
            <person name="Wu L."/>
            <person name="Ma J."/>
        </authorList>
    </citation>
    <scope>NUCLEOTIDE SEQUENCE [LARGE SCALE GENOMIC DNA]</scope>
    <source>
        <strain evidence="4">CCUG 49560</strain>
    </source>
</reference>
<evidence type="ECO:0000313" key="4">
    <source>
        <dbReference type="Proteomes" id="UP001595891"/>
    </source>
</evidence>
<keyword evidence="2" id="KW-0812">Transmembrane</keyword>
<keyword evidence="4" id="KW-1185">Reference proteome</keyword>
<feature type="transmembrane region" description="Helical" evidence="2">
    <location>
        <begin position="225"/>
        <end position="252"/>
    </location>
</feature>
<gene>
    <name evidence="3" type="ORF">ACFO8L_01230</name>
</gene>
<feature type="region of interest" description="Disordered" evidence="1">
    <location>
        <begin position="1"/>
        <end position="72"/>
    </location>
</feature>
<feature type="transmembrane region" description="Helical" evidence="2">
    <location>
        <begin position="84"/>
        <end position="106"/>
    </location>
</feature>
<feature type="compositionally biased region" description="Pro residues" evidence="1">
    <location>
        <begin position="16"/>
        <end position="27"/>
    </location>
</feature>
<keyword evidence="2" id="KW-0472">Membrane</keyword>